<name>A0A1J0GKV1_9CLOT</name>
<dbReference type="UniPathway" id="UPA00148"/>
<keyword evidence="2" id="KW-0169">Cobalamin biosynthesis</keyword>
<dbReference type="STRING" id="1552.A7L45_18810"/>
<dbReference type="EMBL" id="CP015756">
    <property type="protein sequence ID" value="APC41969.1"/>
    <property type="molecule type" value="Genomic_DNA"/>
</dbReference>
<reference evidence="5" key="1">
    <citation type="journal article" date="2016" name="Front. Microbiol.">
        <title>Complete Genome Sequence of Clostridium estertheticum DSM 8809, a Microbe Identified in Spoiled Vacuum Packed Beef.</title>
        <authorList>
            <person name="Yu Z."/>
            <person name="Gunn L."/>
            <person name="Brennan E."/>
            <person name="Reid R."/>
            <person name="Wall P.G."/>
            <person name="Gaora O.P."/>
            <person name="Hurley D."/>
            <person name="Bolton D."/>
            <person name="Fanning S."/>
        </authorList>
    </citation>
    <scope>NUCLEOTIDE SEQUENCE [LARGE SCALE GENOMIC DNA]</scope>
    <source>
        <strain evidence="5">DSM 8809</strain>
    </source>
</reference>
<comment type="pathway">
    <text evidence="1">Cofactor biosynthesis; adenosylcobalamin biosynthesis.</text>
</comment>
<evidence type="ECO:0000313" key="4">
    <source>
        <dbReference type="EMBL" id="APC41969.1"/>
    </source>
</evidence>
<accession>A0A1J0GKV1</accession>
<dbReference type="PANTHER" id="PTHR36925:SF1">
    <property type="entry name" value="COBALT-PRECORRIN-6A REDUCTASE"/>
    <property type="match status" value="1"/>
</dbReference>
<keyword evidence="5" id="KW-1185">Reference proteome</keyword>
<evidence type="ECO:0000256" key="3">
    <source>
        <dbReference type="ARBA" id="ARBA00023002"/>
    </source>
</evidence>
<evidence type="ECO:0000256" key="2">
    <source>
        <dbReference type="ARBA" id="ARBA00022573"/>
    </source>
</evidence>
<sequence>MIGLIVGTSEGKNILSGLNKFTEDIFISTATAYGAELLKDYKYKVFNEKPLDLVGLMQVIKENNIKILIDASHPYALEITENAIEACRVYGVQYVRYERPPVLNKFKDNKNVVVVEDYESLYEQLKTIDGTILNTTGSRNIVKILDFNLKNRVIHRVLPSVKVLVEILDLGVGVEDIVAMKGPVGYELNCGFINEYRAKAILMKDSGIQGGTYDKIKAAIDNNIMAFIIGRKPMEYSKVFYSEIEVVKYISGLMEVTE</sequence>
<dbReference type="PANTHER" id="PTHR36925">
    <property type="entry name" value="COBALT-PRECORRIN-6A REDUCTASE"/>
    <property type="match status" value="1"/>
</dbReference>
<dbReference type="GO" id="GO:0009236">
    <property type="term" value="P:cobalamin biosynthetic process"/>
    <property type="evidence" value="ECO:0007669"/>
    <property type="project" value="UniProtKB-UniPathway"/>
</dbReference>
<dbReference type="Pfam" id="PF02571">
    <property type="entry name" value="CbiJ"/>
    <property type="match status" value="1"/>
</dbReference>
<gene>
    <name evidence="4" type="ORF">A7L45_18810</name>
</gene>
<dbReference type="PROSITE" id="PS51014">
    <property type="entry name" value="COBK_CBIJ"/>
    <property type="match status" value="1"/>
</dbReference>
<dbReference type="Proteomes" id="UP000182569">
    <property type="component" value="Chromosome"/>
</dbReference>
<dbReference type="InterPro" id="IPR003723">
    <property type="entry name" value="Precorrin-6x_reduct"/>
</dbReference>
<protein>
    <submittedName>
        <fullName evidence="4">Cobalt-precorrin-6A reductase</fullName>
    </submittedName>
</protein>
<evidence type="ECO:0000313" key="5">
    <source>
        <dbReference type="Proteomes" id="UP000182569"/>
    </source>
</evidence>
<keyword evidence="3" id="KW-0560">Oxidoreductase</keyword>
<organism evidence="4 5">
    <name type="scientific">Clostridium estertheticum subsp. estertheticum</name>
    <dbReference type="NCBI Taxonomy" id="1552"/>
    <lineage>
        <taxon>Bacteria</taxon>
        <taxon>Bacillati</taxon>
        <taxon>Bacillota</taxon>
        <taxon>Clostridia</taxon>
        <taxon>Eubacteriales</taxon>
        <taxon>Clostridiaceae</taxon>
        <taxon>Clostridium</taxon>
    </lineage>
</organism>
<dbReference type="NCBIfam" id="TIGR00715">
    <property type="entry name" value="precor6x_red"/>
    <property type="match status" value="1"/>
</dbReference>
<dbReference type="OrthoDB" id="9780707at2"/>
<dbReference type="KEGG" id="ceu:A7L45_18810"/>
<dbReference type="NCBIfam" id="NF005970">
    <property type="entry name" value="PRK08057.1-4"/>
    <property type="match status" value="1"/>
</dbReference>
<evidence type="ECO:0000256" key="1">
    <source>
        <dbReference type="ARBA" id="ARBA00004953"/>
    </source>
</evidence>
<proteinExistence type="predicted"/>
<dbReference type="AlphaFoldDB" id="A0A1J0GKV1"/>
<dbReference type="GO" id="GO:0016994">
    <property type="term" value="F:precorrin-6A reductase activity"/>
    <property type="evidence" value="ECO:0007669"/>
    <property type="project" value="InterPro"/>
</dbReference>